<dbReference type="Pfam" id="PF02037">
    <property type="entry name" value="SAP"/>
    <property type="match status" value="1"/>
</dbReference>
<dbReference type="InterPro" id="IPR001878">
    <property type="entry name" value="Znf_CCHC"/>
</dbReference>
<proteinExistence type="predicted"/>
<evidence type="ECO:0000259" key="4">
    <source>
        <dbReference type="PROSITE" id="PS50800"/>
    </source>
</evidence>
<dbReference type="Gene3D" id="4.10.60.10">
    <property type="entry name" value="Zinc finger, CCHC-type"/>
    <property type="match status" value="1"/>
</dbReference>
<feature type="region of interest" description="Disordered" evidence="2">
    <location>
        <begin position="262"/>
        <end position="296"/>
    </location>
</feature>
<accession>A0A151IHW8</accession>
<dbReference type="InterPro" id="IPR005162">
    <property type="entry name" value="Retrotrans_gag_dom"/>
</dbReference>
<reference evidence="5 6" key="1">
    <citation type="submission" date="2016-03" db="EMBL/GenBank/DDBJ databases">
        <title>Cyphomyrmex costatus WGS genome.</title>
        <authorList>
            <person name="Nygaard S."/>
            <person name="Hu H."/>
            <person name="Boomsma J."/>
            <person name="Zhang G."/>
        </authorList>
    </citation>
    <scope>NUCLEOTIDE SEQUENCE [LARGE SCALE GENOMIC DNA]</scope>
    <source>
        <strain evidence="5">MS0001</strain>
        <tissue evidence="5">Whole body</tissue>
    </source>
</reference>
<dbReference type="Pfam" id="PF03732">
    <property type="entry name" value="Retrotrans_gag"/>
    <property type="match status" value="1"/>
</dbReference>
<feature type="domain" description="CCHC-type" evidence="3">
    <location>
        <begin position="297"/>
        <end position="312"/>
    </location>
</feature>
<evidence type="ECO:0000259" key="3">
    <source>
        <dbReference type="PROSITE" id="PS50158"/>
    </source>
</evidence>
<dbReference type="SMART" id="SM00343">
    <property type="entry name" value="ZnF_C2HC"/>
    <property type="match status" value="2"/>
</dbReference>
<dbReference type="PROSITE" id="PS50158">
    <property type="entry name" value="ZF_CCHC"/>
    <property type="match status" value="2"/>
</dbReference>
<dbReference type="SMART" id="SM00513">
    <property type="entry name" value="SAP"/>
    <property type="match status" value="1"/>
</dbReference>
<dbReference type="GO" id="GO:0003676">
    <property type="term" value="F:nucleic acid binding"/>
    <property type="evidence" value="ECO:0007669"/>
    <property type="project" value="InterPro"/>
</dbReference>
<feature type="compositionally biased region" description="Basic and acidic residues" evidence="2">
    <location>
        <begin position="262"/>
        <end position="292"/>
    </location>
</feature>
<keyword evidence="1" id="KW-0863">Zinc-finger</keyword>
<dbReference type="Pfam" id="PF00098">
    <property type="entry name" value="zf-CCHC"/>
    <property type="match status" value="2"/>
</dbReference>
<keyword evidence="1" id="KW-0862">Zinc</keyword>
<evidence type="ECO:0000313" key="6">
    <source>
        <dbReference type="Proteomes" id="UP000078542"/>
    </source>
</evidence>
<dbReference type="AlphaFoldDB" id="A0A151IHW8"/>
<dbReference type="Gene3D" id="1.10.720.30">
    <property type="entry name" value="SAP domain"/>
    <property type="match status" value="1"/>
</dbReference>
<dbReference type="GO" id="GO:0008270">
    <property type="term" value="F:zinc ion binding"/>
    <property type="evidence" value="ECO:0007669"/>
    <property type="project" value="UniProtKB-KW"/>
</dbReference>
<dbReference type="SUPFAM" id="SSF57756">
    <property type="entry name" value="Retrovirus zinc finger-like domains"/>
    <property type="match status" value="1"/>
</dbReference>
<dbReference type="STRING" id="456900.A0A151IHW8"/>
<gene>
    <name evidence="5" type="ORF">ALC62_07198</name>
</gene>
<organism evidence="5 6">
    <name type="scientific">Cyphomyrmex costatus</name>
    <dbReference type="NCBI Taxonomy" id="456900"/>
    <lineage>
        <taxon>Eukaryota</taxon>
        <taxon>Metazoa</taxon>
        <taxon>Ecdysozoa</taxon>
        <taxon>Arthropoda</taxon>
        <taxon>Hexapoda</taxon>
        <taxon>Insecta</taxon>
        <taxon>Pterygota</taxon>
        <taxon>Neoptera</taxon>
        <taxon>Endopterygota</taxon>
        <taxon>Hymenoptera</taxon>
        <taxon>Apocrita</taxon>
        <taxon>Aculeata</taxon>
        <taxon>Formicoidea</taxon>
        <taxon>Formicidae</taxon>
        <taxon>Myrmicinae</taxon>
        <taxon>Cyphomyrmex</taxon>
    </lineage>
</organism>
<evidence type="ECO:0000256" key="1">
    <source>
        <dbReference type="PROSITE-ProRule" id="PRU00047"/>
    </source>
</evidence>
<feature type="domain" description="CCHC-type" evidence="3">
    <location>
        <begin position="319"/>
        <end position="333"/>
    </location>
</feature>
<evidence type="ECO:0000256" key="2">
    <source>
        <dbReference type="SAM" id="MobiDB-lite"/>
    </source>
</evidence>
<keyword evidence="6" id="KW-1185">Reference proteome</keyword>
<dbReference type="InterPro" id="IPR036361">
    <property type="entry name" value="SAP_dom_sf"/>
</dbReference>
<dbReference type="PROSITE" id="PS50800">
    <property type="entry name" value="SAP"/>
    <property type="match status" value="1"/>
</dbReference>
<dbReference type="InterPro" id="IPR036875">
    <property type="entry name" value="Znf_CCHC_sf"/>
</dbReference>
<name>A0A151IHW8_9HYME</name>
<dbReference type="EMBL" id="KQ977562">
    <property type="protein sequence ID" value="KYN01998.1"/>
    <property type="molecule type" value="Genomic_DNA"/>
</dbReference>
<dbReference type="InterPro" id="IPR003034">
    <property type="entry name" value="SAP_dom"/>
</dbReference>
<feature type="domain" description="SAP" evidence="4">
    <location>
        <begin position="7"/>
        <end position="41"/>
    </location>
</feature>
<dbReference type="SUPFAM" id="SSF68906">
    <property type="entry name" value="SAP domain"/>
    <property type="match status" value="1"/>
</dbReference>
<keyword evidence="1" id="KW-0479">Metal-binding</keyword>
<sequence length="375" mass="43168">MNSDREPNDFTIVKLKEKLRELGLSTAGNKTELIARLTEADPTGVWMQDDMEAGAADLADTAIQAVTNYQREIELCRREKELAVRELAVTKAELQLLQGMQRFDVSGREQRIERDSKAVSSKLSITAIADMAELGHYNGDTGDYGNWEQQLTLLRRAYELTENHTKVLISMRLKGKALEWFHSDPTRVESSVDDLLNELREMFDHRPSRLELRKTFEQRVWQRGETFHEYVHAKTILVNRVPIRYTSRAALLRAFEKVSLREKPPAGAMRKSETKHGSHRQDATKTEKKETPQNESRCFNCGQRNHVGADCPTKAEGPKCFKCGERGHISSKCVKEQKTVSDTDVVKRDSRKRYVKEVSINSKKNRGTHRYRERY</sequence>
<protein>
    <recommendedName>
        <fullName evidence="7">Gag-Pol polyprotein</fullName>
    </recommendedName>
</protein>
<dbReference type="Proteomes" id="UP000078542">
    <property type="component" value="Unassembled WGS sequence"/>
</dbReference>
<evidence type="ECO:0000313" key="5">
    <source>
        <dbReference type="EMBL" id="KYN01998.1"/>
    </source>
</evidence>
<evidence type="ECO:0008006" key="7">
    <source>
        <dbReference type="Google" id="ProtNLM"/>
    </source>
</evidence>